<dbReference type="InterPro" id="IPR050541">
    <property type="entry name" value="LRR_TM_domain-containing"/>
</dbReference>
<dbReference type="Proteomes" id="UP001176940">
    <property type="component" value="Unassembled WGS sequence"/>
</dbReference>
<gene>
    <name evidence="8" type="ORF">RIMI_LOCUS5497386</name>
</gene>
<evidence type="ECO:0000256" key="4">
    <source>
        <dbReference type="SAM" id="MobiDB-lite"/>
    </source>
</evidence>
<feature type="region of interest" description="Disordered" evidence="4">
    <location>
        <begin position="17"/>
        <end position="47"/>
    </location>
</feature>
<reference evidence="8" key="1">
    <citation type="submission" date="2023-07" db="EMBL/GenBank/DDBJ databases">
        <authorList>
            <person name="Stuckert A."/>
        </authorList>
    </citation>
    <scope>NUCLEOTIDE SEQUENCE</scope>
</reference>
<keyword evidence="5" id="KW-0472">Membrane</keyword>
<keyword evidence="1" id="KW-0433">Leucine-rich repeat</keyword>
<accession>A0ABN9L531</accession>
<feature type="domain" description="LRRNT" evidence="6">
    <location>
        <begin position="126"/>
        <end position="160"/>
    </location>
</feature>
<organism evidence="8 9">
    <name type="scientific">Ranitomeya imitator</name>
    <name type="common">mimic poison frog</name>
    <dbReference type="NCBI Taxonomy" id="111125"/>
    <lineage>
        <taxon>Eukaryota</taxon>
        <taxon>Metazoa</taxon>
        <taxon>Chordata</taxon>
        <taxon>Craniata</taxon>
        <taxon>Vertebrata</taxon>
        <taxon>Euteleostomi</taxon>
        <taxon>Amphibia</taxon>
        <taxon>Batrachia</taxon>
        <taxon>Anura</taxon>
        <taxon>Neobatrachia</taxon>
        <taxon>Hyloidea</taxon>
        <taxon>Dendrobatidae</taxon>
        <taxon>Dendrobatinae</taxon>
        <taxon>Ranitomeya</taxon>
    </lineage>
</organism>
<evidence type="ECO:0000259" key="6">
    <source>
        <dbReference type="SMART" id="SM00013"/>
    </source>
</evidence>
<dbReference type="InterPro" id="IPR000372">
    <property type="entry name" value="LRRNT"/>
</dbReference>
<evidence type="ECO:0000313" key="8">
    <source>
        <dbReference type="EMBL" id="CAJ0933376.1"/>
    </source>
</evidence>
<dbReference type="SUPFAM" id="SSF52058">
    <property type="entry name" value="L domain-like"/>
    <property type="match status" value="1"/>
</dbReference>
<name>A0ABN9L531_9NEOB</name>
<dbReference type="PANTHER" id="PTHR24369:SF175">
    <property type="entry name" value="LEUCINE RICH REPEATS AND TRANSMEMBRANE DOMAINS 2"/>
    <property type="match status" value="1"/>
</dbReference>
<keyword evidence="5" id="KW-0812">Transmembrane</keyword>
<keyword evidence="9" id="KW-1185">Reference proteome</keyword>
<dbReference type="Pfam" id="PF13855">
    <property type="entry name" value="LRR_8"/>
    <property type="match status" value="1"/>
</dbReference>
<feature type="region of interest" description="Disordered" evidence="4">
    <location>
        <begin position="315"/>
        <end position="347"/>
    </location>
</feature>
<evidence type="ECO:0000256" key="2">
    <source>
        <dbReference type="ARBA" id="ARBA00022729"/>
    </source>
</evidence>
<keyword evidence="3" id="KW-0677">Repeat</keyword>
<keyword evidence="2" id="KW-0732">Signal</keyword>
<sequence length="436" mass="48360">MVSVSLYMTVSLMSRQTAARTHPAPPDPCKGGRPPAPWARNSRMREPRRRFPCRAKVRVGPTSYTLKLNRKIHSKLKALFITAGPSVPHGSPSQAGKADIGTLPASSLEKSSSARCLLCAASSFFTCPSSCTCNGSSMEVDCSGRGLTSVPMDIPQDTRILLLLNNRIKLLVWRPFSNLTSLHRLDLSNNYLDQLPPQVFGDLVNLTEIRLRNNSIRGVEPCTGLSLRSNRLQSLERLTFEPLGGLENIQLGDNPWECDCNLRDFKHWMEWFSYRGGKKIDELQCTLPKELRGRDIRMVPVEMFSYCSHLEDENNSGPADRPASPCAKTSPAHAEPEPSPECPQKQRYRPASVRRAIGTVIIAGVVCGVVCIMMVVAAAYGCIYASLMAKYHRELKKRQPLMGDAEGEQESSRGRFHLWPEDLGCPPHVEATNGPF</sequence>
<feature type="transmembrane region" description="Helical" evidence="5">
    <location>
        <begin position="356"/>
        <end position="389"/>
    </location>
</feature>
<evidence type="ECO:0008006" key="10">
    <source>
        <dbReference type="Google" id="ProtNLM"/>
    </source>
</evidence>
<feature type="domain" description="LRRCT" evidence="7">
    <location>
        <begin position="254"/>
        <end position="308"/>
    </location>
</feature>
<dbReference type="Gene3D" id="3.80.10.10">
    <property type="entry name" value="Ribonuclease Inhibitor"/>
    <property type="match status" value="2"/>
</dbReference>
<dbReference type="EMBL" id="CAUEEQ010009428">
    <property type="protein sequence ID" value="CAJ0933376.1"/>
    <property type="molecule type" value="Genomic_DNA"/>
</dbReference>
<dbReference type="InterPro" id="IPR032675">
    <property type="entry name" value="LRR_dom_sf"/>
</dbReference>
<dbReference type="Pfam" id="PF01462">
    <property type="entry name" value="LRRNT"/>
    <property type="match status" value="1"/>
</dbReference>
<evidence type="ECO:0000256" key="1">
    <source>
        <dbReference type="ARBA" id="ARBA00022614"/>
    </source>
</evidence>
<dbReference type="SMART" id="SM00369">
    <property type="entry name" value="LRR_TYP"/>
    <property type="match status" value="2"/>
</dbReference>
<keyword evidence="5" id="KW-1133">Transmembrane helix</keyword>
<protein>
    <recommendedName>
        <fullName evidence="10">Leucine-rich repeat and transmembrane domain-containing protein 2</fullName>
    </recommendedName>
</protein>
<evidence type="ECO:0000256" key="3">
    <source>
        <dbReference type="ARBA" id="ARBA00022737"/>
    </source>
</evidence>
<dbReference type="SMART" id="SM00082">
    <property type="entry name" value="LRRCT"/>
    <property type="match status" value="1"/>
</dbReference>
<proteinExistence type="predicted"/>
<evidence type="ECO:0000313" key="9">
    <source>
        <dbReference type="Proteomes" id="UP001176940"/>
    </source>
</evidence>
<dbReference type="PANTHER" id="PTHR24369">
    <property type="entry name" value="ANTIGEN BSP, PUTATIVE-RELATED"/>
    <property type="match status" value="1"/>
</dbReference>
<evidence type="ECO:0000256" key="5">
    <source>
        <dbReference type="SAM" id="Phobius"/>
    </source>
</evidence>
<dbReference type="InterPro" id="IPR000483">
    <property type="entry name" value="Cys-rich_flank_reg_C"/>
</dbReference>
<dbReference type="InterPro" id="IPR003591">
    <property type="entry name" value="Leu-rich_rpt_typical-subtyp"/>
</dbReference>
<evidence type="ECO:0000259" key="7">
    <source>
        <dbReference type="SMART" id="SM00082"/>
    </source>
</evidence>
<dbReference type="SMART" id="SM00013">
    <property type="entry name" value="LRRNT"/>
    <property type="match status" value="1"/>
</dbReference>
<dbReference type="InterPro" id="IPR001611">
    <property type="entry name" value="Leu-rich_rpt"/>
</dbReference>
<comment type="caution">
    <text evidence="8">The sequence shown here is derived from an EMBL/GenBank/DDBJ whole genome shotgun (WGS) entry which is preliminary data.</text>
</comment>